<reference evidence="9 10" key="1">
    <citation type="journal article" date="2019" name="ISME J.">
        <title>Isolation and characterization of a thermophilic sulfur- and iron-reducing thaumarchaeote from a terrestrial acidic hot spring.</title>
        <authorList>
            <person name="Kato S."/>
            <person name="Itoh T."/>
            <person name="Yuki M."/>
            <person name="Nagamori M."/>
            <person name="Ohnishi M."/>
            <person name="Uematsu K."/>
            <person name="Suzuki K."/>
            <person name="Takashina T."/>
            <person name="Ohkuma M."/>
        </authorList>
    </citation>
    <scope>NUCLEOTIDE SEQUENCE [LARGE SCALE GENOMIC DNA]</scope>
    <source>
        <strain evidence="9 10">NAS-02</strain>
    </source>
</reference>
<sequence>MGSLEEHESDESRGLRLEIIGITGLPEVKPGDDLAELIVGAAERNGIGIMDMDVVVVAHKIVSKAEGRLVPLSSVVPSQFAVNLAQVVGKSPEDVEVILRESRAIVRYRRGILITENRAGIVMANSGVDRSNVQEGYALLLPSDPDASARSLREGIRRLTGRDVAVVISDTMGRPIRNGQVDVAIGISGIAPFRDYRGLRDTFGRELRVTNIAHVDEIASAAELVMGKLRRVPVAIVRGYPYERSDDGSSGLNMPEDQDMFR</sequence>
<dbReference type="AlphaFoldDB" id="A0A4P2VKY5"/>
<evidence type="ECO:0000256" key="1">
    <source>
        <dbReference type="ARBA" id="ARBA00022598"/>
    </source>
</evidence>
<dbReference type="GeneID" id="55584294"/>
<dbReference type="GO" id="GO:0046872">
    <property type="term" value="F:metal ion binding"/>
    <property type="evidence" value="ECO:0007669"/>
    <property type="project" value="UniProtKB-KW"/>
</dbReference>
<evidence type="ECO:0000256" key="3">
    <source>
        <dbReference type="ARBA" id="ARBA00022741"/>
    </source>
</evidence>
<dbReference type="OrthoDB" id="11383at2157"/>
<dbReference type="Gene3D" id="3.90.1660.10">
    <property type="entry name" value="CofE-like domain"/>
    <property type="match status" value="1"/>
</dbReference>
<feature type="domain" description="Coenzyme F420:L-glutamate ligase-like" evidence="8">
    <location>
        <begin position="25"/>
        <end position="239"/>
    </location>
</feature>
<gene>
    <name evidence="9" type="ORF">NAS2_0476</name>
</gene>
<keyword evidence="10" id="KW-1185">Reference proteome</keyword>
<dbReference type="Proteomes" id="UP000509448">
    <property type="component" value="Chromosome"/>
</dbReference>
<dbReference type="RefSeq" id="WP_174448159.1">
    <property type="nucleotide sequence ID" value="NZ_AP018732.1"/>
</dbReference>
<evidence type="ECO:0000313" key="9">
    <source>
        <dbReference type="EMBL" id="BBE41865.1"/>
    </source>
</evidence>
<evidence type="ECO:0000256" key="5">
    <source>
        <dbReference type="ARBA" id="ARBA00022958"/>
    </source>
</evidence>
<dbReference type="PANTHER" id="PTHR47917:SF1">
    <property type="entry name" value="COENZYME F420:L-GLUTAMATE LIGASE"/>
    <property type="match status" value="1"/>
</dbReference>
<dbReference type="KEGG" id="ccai:NAS2_0476"/>
<keyword evidence="3" id="KW-0547">Nucleotide-binding</keyword>
<evidence type="ECO:0000256" key="2">
    <source>
        <dbReference type="ARBA" id="ARBA00022723"/>
    </source>
</evidence>
<keyword evidence="7" id="KW-0464">Manganese</keyword>
<dbReference type="InterPro" id="IPR002847">
    <property type="entry name" value="F420-0_gamma-glut_ligase-dom"/>
</dbReference>
<evidence type="ECO:0000256" key="7">
    <source>
        <dbReference type="ARBA" id="ARBA00023211"/>
    </source>
</evidence>
<accession>A0A4P2VKY5</accession>
<keyword evidence="4" id="KW-0460">Magnesium</keyword>
<dbReference type="Pfam" id="PF01996">
    <property type="entry name" value="F420_ligase"/>
    <property type="match status" value="1"/>
</dbReference>
<name>A0A4P2VKY5_9ARCH</name>
<dbReference type="PANTHER" id="PTHR47917">
    <property type="match status" value="1"/>
</dbReference>
<dbReference type="GO" id="GO:0052618">
    <property type="term" value="F:coenzyme F420-0:L-glutamate ligase activity"/>
    <property type="evidence" value="ECO:0007669"/>
    <property type="project" value="TreeGrafter"/>
</dbReference>
<keyword evidence="1 9" id="KW-0436">Ligase</keyword>
<dbReference type="SUPFAM" id="SSF144010">
    <property type="entry name" value="CofE-like"/>
    <property type="match status" value="1"/>
</dbReference>
<keyword evidence="2" id="KW-0479">Metal-binding</keyword>
<organism evidence="9 10">
    <name type="scientific">Conexivisphaera calida</name>
    <dbReference type="NCBI Taxonomy" id="1874277"/>
    <lineage>
        <taxon>Archaea</taxon>
        <taxon>Nitrososphaerota</taxon>
        <taxon>Conexivisphaeria</taxon>
        <taxon>Conexivisphaerales</taxon>
        <taxon>Conexivisphaeraceae</taxon>
        <taxon>Conexivisphaera</taxon>
    </lineage>
</organism>
<dbReference type="Gene3D" id="3.30.1330.100">
    <property type="entry name" value="CofE-like"/>
    <property type="match status" value="1"/>
</dbReference>
<keyword evidence="6" id="KW-0342">GTP-binding</keyword>
<protein>
    <submittedName>
        <fullName evidence="9">Coenzyme F420-0:L-glutamate ligase</fullName>
    </submittedName>
</protein>
<dbReference type="GO" id="GO:0005525">
    <property type="term" value="F:GTP binding"/>
    <property type="evidence" value="ECO:0007669"/>
    <property type="project" value="UniProtKB-KW"/>
</dbReference>
<evidence type="ECO:0000313" key="10">
    <source>
        <dbReference type="Proteomes" id="UP000509448"/>
    </source>
</evidence>
<evidence type="ECO:0000256" key="6">
    <source>
        <dbReference type="ARBA" id="ARBA00023134"/>
    </source>
</evidence>
<proteinExistence type="predicted"/>
<dbReference type="NCBIfam" id="TIGR01916">
    <property type="entry name" value="F420_cofE"/>
    <property type="match status" value="1"/>
</dbReference>
<evidence type="ECO:0000259" key="8">
    <source>
        <dbReference type="Pfam" id="PF01996"/>
    </source>
</evidence>
<dbReference type="InterPro" id="IPR008225">
    <property type="entry name" value="F420-0_g-glutamyl_ligase"/>
</dbReference>
<keyword evidence="5" id="KW-0630">Potassium</keyword>
<evidence type="ECO:0000256" key="4">
    <source>
        <dbReference type="ARBA" id="ARBA00022842"/>
    </source>
</evidence>
<dbReference type="EMBL" id="AP018732">
    <property type="protein sequence ID" value="BBE41865.1"/>
    <property type="molecule type" value="Genomic_DNA"/>
</dbReference>